<dbReference type="EMBL" id="VDFP01000012">
    <property type="protein sequence ID" value="MQS76167.1"/>
    <property type="molecule type" value="Genomic_DNA"/>
</dbReference>
<dbReference type="AlphaFoldDB" id="A0A5P0ZYR7"/>
<keyword evidence="2" id="KW-0238">DNA-binding</keyword>
<feature type="domain" description="HTH marR-type" evidence="4">
    <location>
        <begin position="1"/>
        <end position="135"/>
    </location>
</feature>
<proteinExistence type="predicted"/>
<dbReference type="Proteomes" id="UP000371423">
    <property type="component" value="Unassembled WGS sequence"/>
</dbReference>
<evidence type="ECO:0000313" key="8">
    <source>
        <dbReference type="Proteomes" id="UP000414364"/>
    </source>
</evidence>
<dbReference type="InterPro" id="IPR036390">
    <property type="entry name" value="WH_DNA-bd_sf"/>
</dbReference>
<dbReference type="RefSeq" id="WP_153385558.1">
    <property type="nucleotide sequence ID" value="NZ_VDFO01000041.1"/>
</dbReference>
<gene>
    <name evidence="6" type="ORF">FHL05_10070</name>
    <name evidence="5" type="ORF">FHL06_07180</name>
</gene>
<comment type="caution">
    <text evidence="6">The sequence shown here is derived from an EMBL/GenBank/DDBJ whole genome shotgun (WGS) entry which is preliminary data.</text>
</comment>
<protein>
    <submittedName>
        <fullName evidence="6">MarR family transcriptional regulator</fullName>
    </submittedName>
</protein>
<evidence type="ECO:0000313" key="6">
    <source>
        <dbReference type="EMBL" id="MQS98226.1"/>
    </source>
</evidence>
<dbReference type="SUPFAM" id="SSF46785">
    <property type="entry name" value="Winged helix' DNA-binding domain"/>
    <property type="match status" value="1"/>
</dbReference>
<dbReference type="GO" id="GO:0003677">
    <property type="term" value="F:DNA binding"/>
    <property type="evidence" value="ECO:0007669"/>
    <property type="project" value="UniProtKB-KW"/>
</dbReference>
<dbReference type="PROSITE" id="PS01117">
    <property type="entry name" value="HTH_MARR_1"/>
    <property type="match status" value="1"/>
</dbReference>
<reference evidence="7 8" key="1">
    <citation type="journal article" date="2019" name="Syst. Appl. Microbiol.">
        <title>Polyphasic characterization of two novel Lactobacillus spp. isolated from blown salami packages: Description of Lactobacillus halodurans sp. nov. and Lactobacillus salsicarnum sp. nov.</title>
        <authorList>
            <person name="Schuster J.A."/>
            <person name="Klingl A."/>
            <person name="Vogel R.F."/>
            <person name="Ehrmann M.A."/>
        </authorList>
    </citation>
    <scope>NUCLEOTIDE SEQUENCE [LARGE SCALE GENOMIC DNA]</scope>
    <source>
        <strain evidence="6 7">TMW 1.1920</strain>
        <strain evidence="5 8">TMW 1.2172</strain>
    </source>
</reference>
<dbReference type="OrthoDB" id="2389730at2"/>
<keyword evidence="7" id="KW-1185">Reference proteome</keyword>
<dbReference type="PROSITE" id="PS50995">
    <property type="entry name" value="HTH_MARR_2"/>
    <property type="match status" value="1"/>
</dbReference>
<evidence type="ECO:0000256" key="3">
    <source>
        <dbReference type="ARBA" id="ARBA00023163"/>
    </source>
</evidence>
<dbReference type="SMART" id="SM00347">
    <property type="entry name" value="HTH_MARR"/>
    <property type="match status" value="1"/>
</dbReference>
<dbReference type="Gene3D" id="1.10.10.10">
    <property type="entry name" value="Winged helix-like DNA-binding domain superfamily/Winged helix DNA-binding domain"/>
    <property type="match status" value="1"/>
</dbReference>
<evidence type="ECO:0000313" key="7">
    <source>
        <dbReference type="Proteomes" id="UP000371423"/>
    </source>
</evidence>
<evidence type="ECO:0000256" key="1">
    <source>
        <dbReference type="ARBA" id="ARBA00023015"/>
    </source>
</evidence>
<dbReference type="GO" id="GO:0003700">
    <property type="term" value="F:DNA-binding transcription factor activity"/>
    <property type="evidence" value="ECO:0007669"/>
    <property type="project" value="InterPro"/>
</dbReference>
<accession>A0A5P0ZYR7</accession>
<dbReference type="PANTHER" id="PTHR42756">
    <property type="entry name" value="TRANSCRIPTIONAL REGULATOR, MARR"/>
    <property type="match status" value="1"/>
</dbReference>
<dbReference type="Proteomes" id="UP000414364">
    <property type="component" value="Unassembled WGS sequence"/>
</dbReference>
<dbReference type="Pfam" id="PF01047">
    <property type="entry name" value="MarR"/>
    <property type="match status" value="1"/>
</dbReference>
<evidence type="ECO:0000313" key="5">
    <source>
        <dbReference type="EMBL" id="MQS76167.1"/>
    </source>
</evidence>
<evidence type="ECO:0000256" key="2">
    <source>
        <dbReference type="ARBA" id="ARBA00023125"/>
    </source>
</evidence>
<dbReference type="PRINTS" id="PR00598">
    <property type="entry name" value="HTHMARR"/>
</dbReference>
<dbReference type="PANTHER" id="PTHR42756:SF1">
    <property type="entry name" value="TRANSCRIPTIONAL REPRESSOR OF EMRAB OPERON"/>
    <property type="match status" value="1"/>
</dbReference>
<evidence type="ECO:0000259" key="4">
    <source>
        <dbReference type="PROSITE" id="PS50995"/>
    </source>
</evidence>
<name>A0A5P0ZYR7_9LACO</name>
<organism evidence="6 7">
    <name type="scientific">Companilactobacillus halodurans</name>
    <dbReference type="NCBI Taxonomy" id="2584183"/>
    <lineage>
        <taxon>Bacteria</taxon>
        <taxon>Bacillati</taxon>
        <taxon>Bacillota</taxon>
        <taxon>Bacilli</taxon>
        <taxon>Lactobacillales</taxon>
        <taxon>Lactobacillaceae</taxon>
        <taxon>Companilactobacillus</taxon>
    </lineage>
</organism>
<keyword evidence="1" id="KW-0805">Transcription regulation</keyword>
<dbReference type="InterPro" id="IPR036388">
    <property type="entry name" value="WH-like_DNA-bd_sf"/>
</dbReference>
<sequence>MDEYNLIGFVMKYMTLNKRIAAKYLRNEHLNAFESVLLTIVYREKQYSQDKIGEKTLFDGASIARSLKKLEDRGFITREADPNNGRKKIVYITSDGEKLYEQISEAFHDINDTVFDGITSEEQKQLENVLSKLYKNLDKIEIFSK</sequence>
<dbReference type="InterPro" id="IPR000835">
    <property type="entry name" value="HTH_MarR-typ"/>
</dbReference>
<keyword evidence="3" id="KW-0804">Transcription</keyword>
<dbReference type="EMBL" id="VDFO01000041">
    <property type="protein sequence ID" value="MQS98226.1"/>
    <property type="molecule type" value="Genomic_DNA"/>
</dbReference>
<dbReference type="InterPro" id="IPR023187">
    <property type="entry name" value="Tscrpt_reg_MarR-type_CS"/>
</dbReference>